<dbReference type="HOGENOM" id="CLU_000288_6_17_1"/>
<dbReference type="SUPFAM" id="SSF52540">
    <property type="entry name" value="P-loop containing nucleoside triphosphate hydrolases"/>
    <property type="match status" value="1"/>
</dbReference>
<sequence>PTRRVHPGTHQYVLKRIRDWIDNPRVTEPVFWLHGPAGIGKSAIAQTITHSCVREKLAR</sequence>
<dbReference type="Gene3D" id="3.40.50.300">
    <property type="entry name" value="P-loop containing nucleotide triphosphate hydrolases"/>
    <property type="match status" value="1"/>
</dbReference>
<dbReference type="EMBL" id="KN818765">
    <property type="protein sequence ID" value="KIL54398.1"/>
    <property type="molecule type" value="Genomic_DNA"/>
</dbReference>
<dbReference type="Pfam" id="PF24883">
    <property type="entry name" value="NPHP3_N"/>
    <property type="match status" value="1"/>
</dbReference>
<dbReference type="InterPro" id="IPR056884">
    <property type="entry name" value="NPHP3-like_N"/>
</dbReference>
<feature type="domain" description="Nephrocystin 3-like N-terminal" evidence="2">
    <location>
        <begin position="14"/>
        <end position="54"/>
    </location>
</feature>
<reference evidence="3 4" key="1">
    <citation type="submission" date="2014-04" db="EMBL/GenBank/DDBJ databases">
        <title>Evolutionary Origins and Diversification of the Mycorrhizal Mutualists.</title>
        <authorList>
            <consortium name="DOE Joint Genome Institute"/>
            <consortium name="Mycorrhizal Genomics Consortium"/>
            <person name="Kohler A."/>
            <person name="Kuo A."/>
            <person name="Nagy L.G."/>
            <person name="Floudas D."/>
            <person name="Copeland A."/>
            <person name="Barry K.W."/>
            <person name="Cichocki N."/>
            <person name="Veneault-Fourrey C."/>
            <person name="LaButti K."/>
            <person name="Lindquist E.A."/>
            <person name="Lipzen A."/>
            <person name="Lundell T."/>
            <person name="Morin E."/>
            <person name="Murat C."/>
            <person name="Riley R."/>
            <person name="Ohm R."/>
            <person name="Sun H."/>
            <person name="Tunlid A."/>
            <person name="Henrissat B."/>
            <person name="Grigoriev I.V."/>
            <person name="Hibbett D.S."/>
            <person name="Martin F."/>
        </authorList>
    </citation>
    <scope>NUCLEOTIDE SEQUENCE [LARGE SCALE GENOMIC DNA]</scope>
    <source>
        <strain evidence="3 4">Koide BX008</strain>
    </source>
</reference>
<keyword evidence="4" id="KW-1185">Reference proteome</keyword>
<gene>
    <name evidence="3" type="ORF">M378DRAFT_92623</name>
</gene>
<accession>A0A0C2WEC8</accession>
<evidence type="ECO:0000313" key="4">
    <source>
        <dbReference type="Proteomes" id="UP000054549"/>
    </source>
</evidence>
<dbReference type="InterPro" id="IPR027417">
    <property type="entry name" value="P-loop_NTPase"/>
</dbReference>
<evidence type="ECO:0000313" key="3">
    <source>
        <dbReference type="EMBL" id="KIL54398.1"/>
    </source>
</evidence>
<protein>
    <recommendedName>
        <fullName evidence="2">Nephrocystin 3-like N-terminal domain-containing protein</fullName>
    </recommendedName>
</protein>
<dbReference type="AlphaFoldDB" id="A0A0C2WEC8"/>
<keyword evidence="1" id="KW-0677">Repeat</keyword>
<feature type="non-terminal residue" evidence="3">
    <location>
        <position position="1"/>
    </location>
</feature>
<dbReference type="OrthoDB" id="2928561at2759"/>
<dbReference type="InParanoid" id="A0A0C2WEC8"/>
<name>A0A0C2WEC8_AMAMK</name>
<evidence type="ECO:0000259" key="2">
    <source>
        <dbReference type="Pfam" id="PF24883"/>
    </source>
</evidence>
<proteinExistence type="predicted"/>
<dbReference type="Proteomes" id="UP000054549">
    <property type="component" value="Unassembled WGS sequence"/>
</dbReference>
<evidence type="ECO:0000256" key="1">
    <source>
        <dbReference type="ARBA" id="ARBA00022737"/>
    </source>
</evidence>
<organism evidence="3 4">
    <name type="scientific">Amanita muscaria (strain Koide BX008)</name>
    <dbReference type="NCBI Taxonomy" id="946122"/>
    <lineage>
        <taxon>Eukaryota</taxon>
        <taxon>Fungi</taxon>
        <taxon>Dikarya</taxon>
        <taxon>Basidiomycota</taxon>
        <taxon>Agaricomycotina</taxon>
        <taxon>Agaricomycetes</taxon>
        <taxon>Agaricomycetidae</taxon>
        <taxon>Agaricales</taxon>
        <taxon>Pluteineae</taxon>
        <taxon>Amanitaceae</taxon>
        <taxon>Amanita</taxon>
    </lineage>
</organism>